<organism evidence="1 2">
    <name type="scientific">Zopfia rhizophila CBS 207.26</name>
    <dbReference type="NCBI Taxonomy" id="1314779"/>
    <lineage>
        <taxon>Eukaryota</taxon>
        <taxon>Fungi</taxon>
        <taxon>Dikarya</taxon>
        <taxon>Ascomycota</taxon>
        <taxon>Pezizomycotina</taxon>
        <taxon>Dothideomycetes</taxon>
        <taxon>Dothideomycetes incertae sedis</taxon>
        <taxon>Zopfiaceae</taxon>
        <taxon>Zopfia</taxon>
    </lineage>
</organism>
<evidence type="ECO:0000313" key="1">
    <source>
        <dbReference type="EMBL" id="KAF2193586.1"/>
    </source>
</evidence>
<accession>A0A6A6EUM6</accession>
<dbReference type="OrthoDB" id="5336565at2759"/>
<dbReference type="EMBL" id="ML994613">
    <property type="protein sequence ID" value="KAF2193586.1"/>
    <property type="molecule type" value="Genomic_DNA"/>
</dbReference>
<evidence type="ECO:0000313" key="2">
    <source>
        <dbReference type="Proteomes" id="UP000800200"/>
    </source>
</evidence>
<dbReference type="Proteomes" id="UP000800200">
    <property type="component" value="Unassembled WGS sequence"/>
</dbReference>
<name>A0A6A6EUM6_9PEZI</name>
<proteinExistence type="predicted"/>
<gene>
    <name evidence="1" type="ORF">K469DRAFT_789436</name>
</gene>
<protein>
    <submittedName>
        <fullName evidence="1">Uncharacterized protein</fullName>
    </submittedName>
</protein>
<sequence length="158" mass="17456">MSTTCTAYCARPEQLSQKVRDELSGKIIPSTQHDLPMAPNFFLAAKGPDGSLAVAGRQACYDGALGARAMHSLRSYRQDEPVYDNNADTITSIYHGGTLKMYTSHVAQPRSPGGRPEYHMTQLRSFAITDTRDTCAAGLQAYRNGQEWVEKKRNEAIK</sequence>
<keyword evidence="2" id="KW-1185">Reference proteome</keyword>
<reference evidence="1" key="1">
    <citation type="journal article" date="2020" name="Stud. Mycol.">
        <title>101 Dothideomycetes genomes: a test case for predicting lifestyles and emergence of pathogens.</title>
        <authorList>
            <person name="Haridas S."/>
            <person name="Albert R."/>
            <person name="Binder M."/>
            <person name="Bloem J."/>
            <person name="Labutti K."/>
            <person name="Salamov A."/>
            <person name="Andreopoulos B."/>
            <person name="Baker S."/>
            <person name="Barry K."/>
            <person name="Bills G."/>
            <person name="Bluhm B."/>
            <person name="Cannon C."/>
            <person name="Castanera R."/>
            <person name="Culley D."/>
            <person name="Daum C."/>
            <person name="Ezra D."/>
            <person name="Gonzalez J."/>
            <person name="Henrissat B."/>
            <person name="Kuo A."/>
            <person name="Liang C."/>
            <person name="Lipzen A."/>
            <person name="Lutzoni F."/>
            <person name="Magnuson J."/>
            <person name="Mondo S."/>
            <person name="Nolan M."/>
            <person name="Ohm R."/>
            <person name="Pangilinan J."/>
            <person name="Park H.-J."/>
            <person name="Ramirez L."/>
            <person name="Alfaro M."/>
            <person name="Sun H."/>
            <person name="Tritt A."/>
            <person name="Yoshinaga Y."/>
            <person name="Zwiers L.-H."/>
            <person name="Turgeon B."/>
            <person name="Goodwin S."/>
            <person name="Spatafora J."/>
            <person name="Crous P."/>
            <person name="Grigoriev I."/>
        </authorList>
    </citation>
    <scope>NUCLEOTIDE SEQUENCE</scope>
    <source>
        <strain evidence="1">CBS 207.26</strain>
    </source>
</reference>
<dbReference type="AlphaFoldDB" id="A0A6A6EUM6"/>